<keyword evidence="8" id="KW-0808">Transferase</keyword>
<organism evidence="23 24">
    <name type="scientific">Aquilegia coerulea</name>
    <name type="common">Rocky mountain columbine</name>
    <dbReference type="NCBI Taxonomy" id="218851"/>
    <lineage>
        <taxon>Eukaryota</taxon>
        <taxon>Viridiplantae</taxon>
        <taxon>Streptophyta</taxon>
        <taxon>Embryophyta</taxon>
        <taxon>Tracheophyta</taxon>
        <taxon>Spermatophyta</taxon>
        <taxon>Magnoliopsida</taxon>
        <taxon>Ranunculales</taxon>
        <taxon>Ranunculaceae</taxon>
        <taxon>Thalictroideae</taxon>
        <taxon>Aquilegia</taxon>
    </lineage>
</organism>
<keyword evidence="18" id="KW-0325">Glycoprotein</keyword>
<dbReference type="InParanoid" id="A0A2G5D0M6"/>
<dbReference type="FunFam" id="1.10.510.10:FF:000358">
    <property type="entry name" value="Putative leucine-rich repeat receptor-like serine/threonine-protein kinase"/>
    <property type="match status" value="1"/>
</dbReference>
<dbReference type="Proteomes" id="UP000230069">
    <property type="component" value="Unassembled WGS sequence"/>
</dbReference>
<keyword evidence="24" id="KW-1185">Reference proteome</keyword>
<dbReference type="InterPro" id="IPR003591">
    <property type="entry name" value="Leu-rich_rpt_typical-subtyp"/>
</dbReference>
<dbReference type="Pfam" id="PF08263">
    <property type="entry name" value="LRRNT_2"/>
    <property type="match status" value="1"/>
</dbReference>
<keyword evidence="9 21" id="KW-0812">Transmembrane</keyword>
<dbReference type="STRING" id="218851.A0A2G5D0M6"/>
<evidence type="ECO:0000256" key="14">
    <source>
        <dbReference type="ARBA" id="ARBA00022840"/>
    </source>
</evidence>
<dbReference type="FunFam" id="3.80.10.10:FF:000383">
    <property type="entry name" value="Leucine-rich repeat receptor protein kinase EMS1"/>
    <property type="match status" value="2"/>
</dbReference>
<dbReference type="AlphaFoldDB" id="A0A2G5D0M6"/>
<evidence type="ECO:0000256" key="17">
    <source>
        <dbReference type="ARBA" id="ARBA00023170"/>
    </source>
</evidence>
<dbReference type="CDD" id="cd14066">
    <property type="entry name" value="STKc_IRAK"/>
    <property type="match status" value="1"/>
</dbReference>
<evidence type="ECO:0000256" key="15">
    <source>
        <dbReference type="ARBA" id="ARBA00022989"/>
    </source>
</evidence>
<dbReference type="PROSITE" id="PS50011">
    <property type="entry name" value="PROTEIN_KINASE_DOM"/>
    <property type="match status" value="1"/>
</dbReference>
<keyword evidence="4" id="KW-1003">Cell membrane</keyword>
<proteinExistence type="inferred from homology"/>
<feature type="domain" description="Protein kinase" evidence="22">
    <location>
        <begin position="730"/>
        <end position="1010"/>
    </location>
</feature>
<keyword evidence="17" id="KW-0675">Receptor</keyword>
<name>A0A2G5D0M6_AQUCA</name>
<dbReference type="InterPro" id="IPR008271">
    <property type="entry name" value="Ser/Thr_kinase_AS"/>
</dbReference>
<dbReference type="GO" id="GO:0004674">
    <property type="term" value="F:protein serine/threonine kinase activity"/>
    <property type="evidence" value="ECO:0007669"/>
    <property type="project" value="UniProtKB-KW"/>
</dbReference>
<evidence type="ECO:0000256" key="8">
    <source>
        <dbReference type="ARBA" id="ARBA00022679"/>
    </source>
</evidence>
<evidence type="ECO:0000313" key="24">
    <source>
        <dbReference type="Proteomes" id="UP000230069"/>
    </source>
</evidence>
<evidence type="ECO:0000256" key="19">
    <source>
        <dbReference type="ARBA" id="ARBA00047899"/>
    </source>
</evidence>
<dbReference type="InterPro" id="IPR013210">
    <property type="entry name" value="LRR_N_plant-typ"/>
</dbReference>
<keyword evidence="6" id="KW-0597">Phosphoprotein</keyword>
<dbReference type="GO" id="GO:0005886">
    <property type="term" value="C:plasma membrane"/>
    <property type="evidence" value="ECO:0007669"/>
    <property type="project" value="UniProtKB-SubCell"/>
</dbReference>
<comment type="subcellular location">
    <subcellularLocation>
        <location evidence="1">Cell membrane</location>
        <topology evidence="1">Single-pass membrane protein</topology>
    </subcellularLocation>
</comment>
<dbReference type="InterPro" id="IPR011009">
    <property type="entry name" value="Kinase-like_dom_sf"/>
</dbReference>
<sequence length="1012" mass="112026">MKKNYPVCVVRAVLMQYFMVSMVTSSSNLTDQMSLLDFRKLITVDPGNILANNWTTRTSFCTWIGVTCSLRRERVTALSLYNMSLQGTISPSIGNLSFLVSLDLNKNNFHGNLPYELGYLQRLKVLDLQVNQLEGSIPHTLFQCRALQQLLLSQNRFTGDIPKQLGEQLPELQLLSLSYNAFTGSIPREIGNLTKLKEILLGRNNLTGNIPPSIGNISTIEIFSCVENDIQGDIPVELGNLLRLTELNFDYNNLTGVIPEMIFNISSLKYIAFTENRLSGTIPLTTGLLLPNLKGLFLAANRLSGDIPISISNASNLLELELSQNFFSGTIPNNLGNLRQLQFLNLQNNLLSNDPSKVELDFLTPLSECRSLQFLILGDNRLNGILPSSVANLSSSIEMFNIDNAQIKGKIPLGIGNLSDMITLLLGNNELSGTIPSTIGQLTKLQRLYLPNTGLQDAIPNELCNLNRLGELHIGEGNISGPIPDCIGNLSLLRAISLQSNKLTSTIPSSFWSLAGLVSVNLSHNSLANDLSAQVGNLKVIEGIDLSWNQMTGNISSTIGDLKSLRSLYLSHNSFQGPIPKSFENLISLETMDVSSNALSGTIPSYFQNLSQLTTFNVSFNRLQGEIPSRGLFATLTSQSVMGNEGLCGSSKLQVPPCATTTAHKSQVKLLVLKIVLPTIASAILVVAFLLWWIRYRMNRKEINVPFDVQPMKGHRMITYQELVQATNNFSEANLLGKGSFSSVYKGLLSDATVGAVKVLNLQHEGAVKSFDVECQVISSIRHRNLIKVISTCSNLDFRALILQYMPKGSLEDWLYSHNDCLDLLQRVSAVLDVAMALDYLHNYYSEPVVHCDLKPSNILFDEDMVAHVGDFGIAKILAENKYATQTKTLGTIGYIAPEYGSEGRVSTSSDVYSYGIVLMETFTRKRPTDDMFTEDWSLRQWLNTSNSDQLMEVIDTKLLNNEDKWTTEKQHGLLSIIGLAFECTRDLPGERINMNEVVVRLVKIKDEILLN</sequence>
<evidence type="ECO:0000256" key="18">
    <source>
        <dbReference type="ARBA" id="ARBA00023180"/>
    </source>
</evidence>
<dbReference type="SUPFAM" id="SSF52058">
    <property type="entry name" value="L domain-like"/>
    <property type="match status" value="1"/>
</dbReference>
<dbReference type="GO" id="GO:0005524">
    <property type="term" value="F:ATP binding"/>
    <property type="evidence" value="ECO:0007669"/>
    <property type="project" value="UniProtKB-KW"/>
</dbReference>
<evidence type="ECO:0000256" key="2">
    <source>
        <dbReference type="ARBA" id="ARBA00008684"/>
    </source>
</evidence>
<evidence type="ECO:0000256" key="11">
    <source>
        <dbReference type="ARBA" id="ARBA00022737"/>
    </source>
</evidence>
<keyword evidence="11" id="KW-0677">Repeat</keyword>
<dbReference type="Pfam" id="PF00069">
    <property type="entry name" value="Pkinase"/>
    <property type="match status" value="1"/>
</dbReference>
<evidence type="ECO:0000313" key="23">
    <source>
        <dbReference type="EMBL" id="PIA37063.1"/>
    </source>
</evidence>
<reference evidence="23 24" key="1">
    <citation type="submission" date="2017-09" db="EMBL/GenBank/DDBJ databases">
        <title>WGS assembly of Aquilegia coerulea Goldsmith.</title>
        <authorList>
            <person name="Hodges S."/>
            <person name="Kramer E."/>
            <person name="Nordborg M."/>
            <person name="Tomkins J."/>
            <person name="Borevitz J."/>
            <person name="Derieg N."/>
            <person name="Yan J."/>
            <person name="Mihaltcheva S."/>
            <person name="Hayes R.D."/>
            <person name="Rokhsar D."/>
        </authorList>
    </citation>
    <scope>NUCLEOTIDE SEQUENCE [LARGE SCALE GENOMIC DNA]</scope>
    <source>
        <strain evidence="24">cv. Goldsmith</strain>
    </source>
</reference>
<keyword evidence="13" id="KW-0418">Kinase</keyword>
<evidence type="ECO:0000256" key="1">
    <source>
        <dbReference type="ARBA" id="ARBA00004162"/>
    </source>
</evidence>
<dbReference type="FunFam" id="3.30.200.20:FF:000661">
    <property type="entry name" value="Serine-threonine protein kinase plant-type"/>
    <property type="match status" value="1"/>
</dbReference>
<evidence type="ECO:0000259" key="22">
    <source>
        <dbReference type="PROSITE" id="PS50011"/>
    </source>
</evidence>
<dbReference type="Pfam" id="PF00560">
    <property type="entry name" value="LRR_1"/>
    <property type="match status" value="8"/>
</dbReference>
<dbReference type="OrthoDB" id="676979at2759"/>
<keyword evidence="5" id="KW-0723">Serine/threonine-protein kinase</keyword>
<dbReference type="InterPro" id="IPR001611">
    <property type="entry name" value="Leu-rich_rpt"/>
</dbReference>
<evidence type="ECO:0000256" key="3">
    <source>
        <dbReference type="ARBA" id="ARBA00012513"/>
    </source>
</evidence>
<evidence type="ECO:0000256" key="6">
    <source>
        <dbReference type="ARBA" id="ARBA00022553"/>
    </source>
</evidence>
<dbReference type="EC" id="2.7.11.1" evidence="3"/>
<dbReference type="FunFam" id="3.80.10.10:FF:000288">
    <property type="entry name" value="LRR receptor-like serine/threonine-protein kinase EFR"/>
    <property type="match status" value="1"/>
</dbReference>
<comment type="catalytic activity">
    <reaction evidence="19">
        <text>L-threonyl-[protein] + ATP = O-phospho-L-threonyl-[protein] + ADP + H(+)</text>
        <dbReference type="Rhea" id="RHEA:46608"/>
        <dbReference type="Rhea" id="RHEA-COMP:11060"/>
        <dbReference type="Rhea" id="RHEA-COMP:11605"/>
        <dbReference type="ChEBI" id="CHEBI:15378"/>
        <dbReference type="ChEBI" id="CHEBI:30013"/>
        <dbReference type="ChEBI" id="CHEBI:30616"/>
        <dbReference type="ChEBI" id="CHEBI:61977"/>
        <dbReference type="ChEBI" id="CHEBI:456216"/>
        <dbReference type="EC" id="2.7.11.1"/>
    </reaction>
</comment>
<dbReference type="Pfam" id="PF13855">
    <property type="entry name" value="LRR_8"/>
    <property type="match status" value="1"/>
</dbReference>
<evidence type="ECO:0000256" key="9">
    <source>
        <dbReference type="ARBA" id="ARBA00022692"/>
    </source>
</evidence>
<dbReference type="InterPro" id="IPR032675">
    <property type="entry name" value="LRR_dom_sf"/>
</dbReference>
<dbReference type="Gene3D" id="1.10.510.10">
    <property type="entry name" value="Transferase(Phosphotransferase) domain 1"/>
    <property type="match status" value="1"/>
</dbReference>
<keyword evidence="10" id="KW-0732">Signal</keyword>
<evidence type="ECO:0000256" key="16">
    <source>
        <dbReference type="ARBA" id="ARBA00023136"/>
    </source>
</evidence>
<dbReference type="PROSITE" id="PS00108">
    <property type="entry name" value="PROTEIN_KINASE_ST"/>
    <property type="match status" value="1"/>
</dbReference>
<dbReference type="SUPFAM" id="SSF56112">
    <property type="entry name" value="Protein kinase-like (PK-like)"/>
    <property type="match status" value="1"/>
</dbReference>
<dbReference type="Gene3D" id="3.80.10.10">
    <property type="entry name" value="Ribonuclease Inhibitor"/>
    <property type="match status" value="4"/>
</dbReference>
<evidence type="ECO:0000256" key="5">
    <source>
        <dbReference type="ARBA" id="ARBA00022527"/>
    </source>
</evidence>
<comment type="catalytic activity">
    <reaction evidence="20">
        <text>L-seryl-[protein] + ATP = O-phospho-L-seryl-[protein] + ADP + H(+)</text>
        <dbReference type="Rhea" id="RHEA:17989"/>
        <dbReference type="Rhea" id="RHEA-COMP:9863"/>
        <dbReference type="Rhea" id="RHEA-COMP:11604"/>
        <dbReference type="ChEBI" id="CHEBI:15378"/>
        <dbReference type="ChEBI" id="CHEBI:29999"/>
        <dbReference type="ChEBI" id="CHEBI:30616"/>
        <dbReference type="ChEBI" id="CHEBI:83421"/>
        <dbReference type="ChEBI" id="CHEBI:456216"/>
        <dbReference type="EC" id="2.7.11.1"/>
    </reaction>
</comment>
<dbReference type="SMART" id="SM00369">
    <property type="entry name" value="LRR_TYP"/>
    <property type="match status" value="12"/>
</dbReference>
<dbReference type="SMART" id="SM00220">
    <property type="entry name" value="S_TKc"/>
    <property type="match status" value="1"/>
</dbReference>
<comment type="similarity">
    <text evidence="2">Belongs to the protein kinase superfamily. Ser/Thr protein kinase family.</text>
</comment>
<protein>
    <recommendedName>
        <fullName evidence="3">non-specific serine/threonine protein kinase</fullName>
        <ecNumber evidence="3">2.7.11.1</ecNumber>
    </recommendedName>
</protein>
<dbReference type="PANTHER" id="PTHR27000:SF771">
    <property type="entry name" value="LRR RECEPTOR-LIKE SERINE_THREONINE-PROTEIN KINASE FLS2"/>
    <property type="match status" value="1"/>
</dbReference>
<evidence type="ECO:0000256" key="20">
    <source>
        <dbReference type="ARBA" id="ARBA00048679"/>
    </source>
</evidence>
<feature type="transmembrane region" description="Helical" evidence="21">
    <location>
        <begin position="671"/>
        <end position="694"/>
    </location>
</feature>
<evidence type="ECO:0000256" key="4">
    <source>
        <dbReference type="ARBA" id="ARBA00022475"/>
    </source>
</evidence>
<keyword evidence="16 21" id="KW-0472">Membrane</keyword>
<evidence type="ECO:0000256" key="13">
    <source>
        <dbReference type="ARBA" id="ARBA00022777"/>
    </source>
</evidence>
<accession>A0A2G5D0M6</accession>
<keyword evidence="12" id="KW-0547">Nucleotide-binding</keyword>
<dbReference type="Gene3D" id="3.30.200.20">
    <property type="entry name" value="Phosphorylase Kinase, domain 1"/>
    <property type="match status" value="1"/>
</dbReference>
<evidence type="ECO:0000256" key="21">
    <source>
        <dbReference type="SAM" id="Phobius"/>
    </source>
</evidence>
<evidence type="ECO:0000256" key="12">
    <source>
        <dbReference type="ARBA" id="ARBA00022741"/>
    </source>
</evidence>
<dbReference type="EMBL" id="KZ305048">
    <property type="protein sequence ID" value="PIA37063.1"/>
    <property type="molecule type" value="Genomic_DNA"/>
</dbReference>
<dbReference type="InterPro" id="IPR000719">
    <property type="entry name" value="Prot_kinase_dom"/>
</dbReference>
<gene>
    <name evidence="23" type="ORF">AQUCO_03100075v1</name>
</gene>
<evidence type="ECO:0000256" key="7">
    <source>
        <dbReference type="ARBA" id="ARBA00022614"/>
    </source>
</evidence>
<dbReference type="PANTHER" id="PTHR27000">
    <property type="entry name" value="LEUCINE-RICH REPEAT RECEPTOR-LIKE PROTEIN KINASE FAMILY PROTEIN-RELATED"/>
    <property type="match status" value="1"/>
</dbReference>
<evidence type="ECO:0000256" key="10">
    <source>
        <dbReference type="ARBA" id="ARBA00022729"/>
    </source>
</evidence>
<dbReference type="SUPFAM" id="SSF52047">
    <property type="entry name" value="RNI-like"/>
    <property type="match status" value="1"/>
</dbReference>
<keyword evidence="14" id="KW-0067">ATP-binding</keyword>
<dbReference type="FunFam" id="3.80.10.10:FF:000627">
    <property type="entry name" value="Probable leucine-rich repeat receptor-like protein kinase At2g33170"/>
    <property type="match status" value="1"/>
</dbReference>
<keyword evidence="7" id="KW-0433">Leucine-rich repeat</keyword>
<keyword evidence="15 21" id="KW-1133">Transmembrane helix</keyword>